<proteinExistence type="predicted"/>
<name>A0A0L0D617_THETB</name>
<reference evidence="1 2" key="1">
    <citation type="submission" date="2010-05" db="EMBL/GenBank/DDBJ databases">
        <title>The Genome Sequence of Thecamonas trahens ATCC 50062.</title>
        <authorList>
            <consortium name="The Broad Institute Genome Sequencing Platform"/>
            <person name="Russ C."/>
            <person name="Cuomo C."/>
            <person name="Shea T."/>
            <person name="Young S.K."/>
            <person name="Zeng Q."/>
            <person name="Koehrsen M."/>
            <person name="Haas B."/>
            <person name="Borodovsky M."/>
            <person name="Guigo R."/>
            <person name="Alvarado L."/>
            <person name="Berlin A."/>
            <person name="Bochicchio J."/>
            <person name="Borenstein D."/>
            <person name="Chapman S."/>
            <person name="Chen Z."/>
            <person name="Freedman E."/>
            <person name="Gellesch M."/>
            <person name="Goldberg J."/>
            <person name="Griggs A."/>
            <person name="Gujja S."/>
            <person name="Heilman E."/>
            <person name="Heiman D."/>
            <person name="Hepburn T."/>
            <person name="Howarth C."/>
            <person name="Jen D."/>
            <person name="Larson L."/>
            <person name="Mehta T."/>
            <person name="Park D."/>
            <person name="Pearson M."/>
            <person name="Roberts A."/>
            <person name="Saif S."/>
            <person name="Shenoy N."/>
            <person name="Sisk P."/>
            <person name="Stolte C."/>
            <person name="Sykes S."/>
            <person name="Thomson T."/>
            <person name="Walk T."/>
            <person name="White J."/>
            <person name="Yandava C."/>
            <person name="Burger G."/>
            <person name="Gray M.W."/>
            <person name="Holland P.W.H."/>
            <person name="King N."/>
            <person name="Lang F.B.F."/>
            <person name="Roger A.J."/>
            <person name="Ruiz-Trillo I."/>
            <person name="Lander E."/>
            <person name="Nusbaum C."/>
        </authorList>
    </citation>
    <scope>NUCLEOTIDE SEQUENCE [LARGE SCALE GENOMIC DNA]</scope>
    <source>
        <strain evidence="1 2">ATCC 50062</strain>
    </source>
</reference>
<sequence>MGEFEAESKKPDGSILVKKSLALRSDHRRTRRRNMVQAGAVHALVHEHALAGVFGGARAARRGEFTAARLFGEPCSLMFDAESSLTFLDYASAVELADLQAALADAPSSCSL</sequence>
<organism evidence="1 2">
    <name type="scientific">Thecamonas trahens ATCC 50062</name>
    <dbReference type="NCBI Taxonomy" id="461836"/>
    <lineage>
        <taxon>Eukaryota</taxon>
        <taxon>Apusozoa</taxon>
        <taxon>Apusomonadida</taxon>
        <taxon>Apusomonadidae</taxon>
        <taxon>Thecamonas</taxon>
    </lineage>
</organism>
<dbReference type="AlphaFoldDB" id="A0A0L0D617"/>
<dbReference type="GeneID" id="25562215"/>
<dbReference type="Proteomes" id="UP000054408">
    <property type="component" value="Unassembled WGS sequence"/>
</dbReference>
<dbReference type="OrthoDB" id="406096at2759"/>
<keyword evidence="2" id="KW-1185">Reference proteome</keyword>
<protein>
    <submittedName>
        <fullName evidence="1">Uncharacterized protein</fullName>
    </submittedName>
</protein>
<evidence type="ECO:0000313" key="1">
    <source>
        <dbReference type="EMBL" id="KNC47521.1"/>
    </source>
</evidence>
<evidence type="ECO:0000313" key="2">
    <source>
        <dbReference type="Proteomes" id="UP000054408"/>
    </source>
</evidence>
<dbReference type="EMBL" id="GL349447">
    <property type="protein sequence ID" value="KNC47521.1"/>
    <property type="molecule type" value="Genomic_DNA"/>
</dbReference>
<gene>
    <name evidence="1" type="ORF">AMSG_02540</name>
</gene>
<accession>A0A0L0D617</accession>
<dbReference type="RefSeq" id="XP_013759454.1">
    <property type="nucleotide sequence ID" value="XM_013904000.1"/>
</dbReference>